<feature type="domain" description="GGDEF" evidence="3">
    <location>
        <begin position="102"/>
        <end position="236"/>
    </location>
</feature>
<accession>A0ABV6BIS1</accession>
<gene>
    <name evidence="4" type="ORF">ACFFJP_21040</name>
</gene>
<dbReference type="Pfam" id="PF00990">
    <property type="entry name" value="GGDEF"/>
    <property type="match status" value="1"/>
</dbReference>
<dbReference type="EMBL" id="JBHLXP010000011">
    <property type="protein sequence ID" value="MFC0050777.1"/>
    <property type="molecule type" value="Genomic_DNA"/>
</dbReference>
<dbReference type="InterPro" id="IPR050469">
    <property type="entry name" value="Diguanylate_Cyclase"/>
</dbReference>
<dbReference type="EC" id="2.7.7.65" evidence="1"/>
<dbReference type="SMART" id="SM00267">
    <property type="entry name" value="GGDEF"/>
    <property type="match status" value="1"/>
</dbReference>
<dbReference type="Proteomes" id="UP001589813">
    <property type="component" value="Unassembled WGS sequence"/>
</dbReference>
<dbReference type="InterPro" id="IPR000160">
    <property type="entry name" value="GGDEF_dom"/>
</dbReference>
<sequence>MASEILSGLMTVVDAEAASFYYEYPCHSPTKQRWFTMRVCKLGDRAVSDYFVISHHDVTQRKLAEERAEALALQDPVTGLGNRRQFDLSLQQEIRSSLRDQTLIGLALIDVDHFKSFNDEFGHAAGDHCLCRVGEVLQAHARRPGDLAMRIGGDEFALLLRISDPANLLVIGQSILQDVRNLQMNYAQTQVVTVSIGLLSLVANRQLDGDALYQEVDKALYQAKIAGRNQIVFANKGYIADSIASADKSLDRIRTHSDV</sequence>
<dbReference type="PANTHER" id="PTHR45138">
    <property type="entry name" value="REGULATORY COMPONENTS OF SENSORY TRANSDUCTION SYSTEM"/>
    <property type="match status" value="1"/>
</dbReference>
<keyword evidence="5" id="KW-1185">Reference proteome</keyword>
<dbReference type="NCBIfam" id="TIGR00254">
    <property type="entry name" value="GGDEF"/>
    <property type="match status" value="1"/>
</dbReference>
<dbReference type="SUPFAM" id="SSF55073">
    <property type="entry name" value="Nucleotide cyclase"/>
    <property type="match status" value="1"/>
</dbReference>
<evidence type="ECO:0000313" key="4">
    <source>
        <dbReference type="EMBL" id="MFC0050777.1"/>
    </source>
</evidence>
<evidence type="ECO:0000256" key="1">
    <source>
        <dbReference type="ARBA" id="ARBA00012528"/>
    </source>
</evidence>
<dbReference type="PROSITE" id="PS50887">
    <property type="entry name" value="GGDEF"/>
    <property type="match status" value="1"/>
</dbReference>
<name>A0ABV6BIS1_9GAMM</name>
<protein>
    <recommendedName>
        <fullName evidence="1">diguanylate cyclase</fullName>
        <ecNumber evidence="1">2.7.7.65</ecNumber>
    </recommendedName>
</protein>
<proteinExistence type="predicted"/>
<evidence type="ECO:0000256" key="2">
    <source>
        <dbReference type="ARBA" id="ARBA00034247"/>
    </source>
</evidence>
<organism evidence="4 5">
    <name type="scientific">Rheinheimera tilapiae</name>
    <dbReference type="NCBI Taxonomy" id="875043"/>
    <lineage>
        <taxon>Bacteria</taxon>
        <taxon>Pseudomonadati</taxon>
        <taxon>Pseudomonadota</taxon>
        <taxon>Gammaproteobacteria</taxon>
        <taxon>Chromatiales</taxon>
        <taxon>Chromatiaceae</taxon>
        <taxon>Rheinheimera</taxon>
    </lineage>
</organism>
<dbReference type="InterPro" id="IPR029787">
    <property type="entry name" value="Nucleotide_cyclase"/>
</dbReference>
<reference evidence="4 5" key="1">
    <citation type="submission" date="2024-09" db="EMBL/GenBank/DDBJ databases">
        <authorList>
            <person name="Sun Q."/>
            <person name="Mori K."/>
        </authorList>
    </citation>
    <scope>NUCLEOTIDE SEQUENCE [LARGE SCALE GENOMIC DNA]</scope>
    <source>
        <strain evidence="4 5">KCTC 23315</strain>
    </source>
</reference>
<dbReference type="PANTHER" id="PTHR45138:SF9">
    <property type="entry name" value="DIGUANYLATE CYCLASE DGCM-RELATED"/>
    <property type="match status" value="1"/>
</dbReference>
<evidence type="ECO:0000259" key="3">
    <source>
        <dbReference type="PROSITE" id="PS50887"/>
    </source>
</evidence>
<comment type="caution">
    <text evidence="4">The sequence shown here is derived from an EMBL/GenBank/DDBJ whole genome shotgun (WGS) entry which is preliminary data.</text>
</comment>
<dbReference type="Gene3D" id="3.30.70.270">
    <property type="match status" value="1"/>
</dbReference>
<dbReference type="RefSeq" id="WP_377249023.1">
    <property type="nucleotide sequence ID" value="NZ_JBHLXP010000011.1"/>
</dbReference>
<comment type="catalytic activity">
    <reaction evidence="2">
        <text>2 GTP = 3',3'-c-di-GMP + 2 diphosphate</text>
        <dbReference type="Rhea" id="RHEA:24898"/>
        <dbReference type="ChEBI" id="CHEBI:33019"/>
        <dbReference type="ChEBI" id="CHEBI:37565"/>
        <dbReference type="ChEBI" id="CHEBI:58805"/>
        <dbReference type="EC" id="2.7.7.65"/>
    </reaction>
</comment>
<evidence type="ECO:0000313" key="5">
    <source>
        <dbReference type="Proteomes" id="UP001589813"/>
    </source>
</evidence>
<dbReference type="CDD" id="cd01949">
    <property type="entry name" value="GGDEF"/>
    <property type="match status" value="1"/>
</dbReference>
<dbReference type="InterPro" id="IPR043128">
    <property type="entry name" value="Rev_trsase/Diguanyl_cyclase"/>
</dbReference>